<evidence type="ECO:0008006" key="4">
    <source>
        <dbReference type="Google" id="ProtNLM"/>
    </source>
</evidence>
<name>A0A8J2VAH0_9FLAO</name>
<dbReference type="Proteomes" id="UP000652231">
    <property type="component" value="Unassembled WGS sequence"/>
</dbReference>
<keyword evidence="3" id="KW-1185">Reference proteome</keyword>
<proteinExistence type="predicted"/>
<sequence>MIKNQLYKKCLDILNQQLEKYQNEIALVKEALEGENSPSEEDDGGKGEMLNELEKYARYVETTEKTKEQLKRIDVSQEHQVVANGSLVETEKNFFFITVALGKLDIDDNKNYYSISTDAPIYAHLKGKKAGDSFAFNNMNYKIVNVY</sequence>
<gene>
    <name evidence="2" type="ORF">GCM10011312_17380</name>
</gene>
<dbReference type="RefSeq" id="WP_188441588.1">
    <property type="nucleotide sequence ID" value="NZ_BMGK01000006.1"/>
</dbReference>
<dbReference type="EMBL" id="BMGK01000006">
    <property type="protein sequence ID" value="GGD94171.1"/>
    <property type="molecule type" value="Genomic_DNA"/>
</dbReference>
<protein>
    <recommendedName>
        <fullName evidence="4">Transcription elongation factor</fullName>
    </recommendedName>
</protein>
<reference evidence="2" key="1">
    <citation type="journal article" date="2014" name="Int. J. Syst. Evol. Microbiol.">
        <title>Complete genome sequence of Corynebacterium casei LMG S-19264T (=DSM 44701T), isolated from a smear-ripened cheese.</title>
        <authorList>
            <consortium name="US DOE Joint Genome Institute (JGI-PGF)"/>
            <person name="Walter F."/>
            <person name="Albersmeier A."/>
            <person name="Kalinowski J."/>
            <person name="Ruckert C."/>
        </authorList>
    </citation>
    <scope>NUCLEOTIDE SEQUENCE</scope>
    <source>
        <strain evidence="2">CGMCC 1.12924</strain>
    </source>
</reference>
<comment type="caution">
    <text evidence="2">The sequence shown here is derived from an EMBL/GenBank/DDBJ whole genome shotgun (WGS) entry which is preliminary data.</text>
</comment>
<accession>A0A8J2VAH0</accession>
<organism evidence="2 3">
    <name type="scientific">Planktosalinus lacus</name>
    <dbReference type="NCBI Taxonomy" id="1526573"/>
    <lineage>
        <taxon>Bacteria</taxon>
        <taxon>Pseudomonadati</taxon>
        <taxon>Bacteroidota</taxon>
        <taxon>Flavobacteriia</taxon>
        <taxon>Flavobacteriales</taxon>
        <taxon>Flavobacteriaceae</taxon>
        <taxon>Planktosalinus</taxon>
    </lineage>
</organism>
<evidence type="ECO:0000256" key="1">
    <source>
        <dbReference type="SAM" id="Coils"/>
    </source>
</evidence>
<evidence type="ECO:0000313" key="2">
    <source>
        <dbReference type="EMBL" id="GGD94171.1"/>
    </source>
</evidence>
<reference evidence="2" key="2">
    <citation type="submission" date="2020-09" db="EMBL/GenBank/DDBJ databases">
        <authorList>
            <person name="Sun Q."/>
            <person name="Zhou Y."/>
        </authorList>
    </citation>
    <scope>NUCLEOTIDE SEQUENCE</scope>
    <source>
        <strain evidence="2">CGMCC 1.12924</strain>
    </source>
</reference>
<dbReference type="AlphaFoldDB" id="A0A8J2VAH0"/>
<keyword evidence="1" id="KW-0175">Coiled coil</keyword>
<feature type="coiled-coil region" evidence="1">
    <location>
        <begin position="4"/>
        <end position="31"/>
    </location>
</feature>
<evidence type="ECO:0000313" key="3">
    <source>
        <dbReference type="Proteomes" id="UP000652231"/>
    </source>
</evidence>